<keyword evidence="2" id="KW-1185">Reference proteome</keyword>
<dbReference type="EMBL" id="JAAVJL010000001">
    <property type="protein sequence ID" value="NMF59361.1"/>
    <property type="molecule type" value="Genomic_DNA"/>
</dbReference>
<evidence type="ECO:0000313" key="2">
    <source>
        <dbReference type="Proteomes" id="UP000738376"/>
    </source>
</evidence>
<reference evidence="1 2" key="1">
    <citation type="submission" date="2020-03" db="EMBL/GenBank/DDBJ databases">
        <title>Draft Genome Sequence of 2-Methylisoborneol Producing Pseudanabaena yagii Strain GIHE-NHR1 Isolated from North Han River in South Korea.</title>
        <authorList>
            <person name="Jeong J."/>
        </authorList>
    </citation>
    <scope>NUCLEOTIDE SEQUENCE [LARGE SCALE GENOMIC DNA]</scope>
    <source>
        <strain evidence="1 2">GIHE-NHR1</strain>
    </source>
</reference>
<name>A0ABX1LV58_9CYAN</name>
<protein>
    <recommendedName>
        <fullName evidence="3">Abi-like protein</fullName>
    </recommendedName>
</protein>
<dbReference type="Proteomes" id="UP000738376">
    <property type="component" value="Unassembled WGS sequence"/>
</dbReference>
<organism evidence="1 2">
    <name type="scientific">Pseudanabaena yagii GIHE-NHR1</name>
    <dbReference type="NCBI Taxonomy" id="2722753"/>
    <lineage>
        <taxon>Bacteria</taxon>
        <taxon>Bacillati</taxon>
        <taxon>Cyanobacteriota</taxon>
        <taxon>Cyanophyceae</taxon>
        <taxon>Pseudanabaenales</taxon>
        <taxon>Pseudanabaenaceae</taxon>
        <taxon>Pseudanabaena</taxon>
        <taxon>Pseudanabaena yagii</taxon>
    </lineage>
</organism>
<gene>
    <name evidence="1" type="ORF">HC246_15370</name>
</gene>
<evidence type="ECO:0008006" key="3">
    <source>
        <dbReference type="Google" id="ProtNLM"/>
    </source>
</evidence>
<evidence type="ECO:0000313" key="1">
    <source>
        <dbReference type="EMBL" id="NMF59361.1"/>
    </source>
</evidence>
<accession>A0ABX1LV58</accession>
<comment type="caution">
    <text evidence="1">The sequence shown here is derived from an EMBL/GenBank/DDBJ whole genome shotgun (WGS) entry which is preliminary data.</text>
</comment>
<sequence>MSAPRFATYLQYCCNDRTKALKLYQWNLQLSSAFVIPIHLLEVSIRNAVVEALENIHTSNWPWTQGFIRSLPNPTSTYSPRKDLMSVARREPTMGKVVAELKFVFWEKMFTTRHDARIWNDHLKVILPYSPTAMTVSQIRSCIYNDIGQIRELRNRIAHHEPIFSRNTIDDYNKILKMISWRNKVTSEWMDSFQLVTKLIAEKPIT</sequence>
<proteinExistence type="predicted"/>